<keyword evidence="3 6" id="KW-0812">Transmembrane</keyword>
<dbReference type="PANTHER" id="PTHR30482:SF10">
    <property type="entry name" value="HIGH-AFFINITY BRANCHED-CHAIN AMINO ACID TRANSPORT PROTEIN BRAE"/>
    <property type="match status" value="1"/>
</dbReference>
<comment type="subcellular location">
    <subcellularLocation>
        <location evidence="1">Cell membrane</location>
        <topology evidence="1">Multi-pass membrane protein</topology>
    </subcellularLocation>
</comment>
<evidence type="ECO:0000256" key="5">
    <source>
        <dbReference type="ARBA" id="ARBA00023136"/>
    </source>
</evidence>
<evidence type="ECO:0000256" key="1">
    <source>
        <dbReference type="ARBA" id="ARBA00004651"/>
    </source>
</evidence>
<dbReference type="OrthoDB" id="9789927at2"/>
<sequence>MKNRNLGRNVYALAGLALVLFLLPLVSNNYWMDVATMALFYIVLALGLNVVVGYAGLLDLGYAAFFAVGAYTTGILMTEYQVPFWITFLLAGVFAGIAGVIIGAPTLRLRSDYLAIVTLGFGEIIRISAKNLEITGSASGIFGIPRPEVFGYKLTQITDFYYAMLLLAIVTLFAVYRLGHSRIGRAWQYIREDEDAAEAMGIHRVRMKLLAYALGAVFGGFAGSLFAVKMSAIAPESFNFMQSVMILLAIVLGGLGRLPGVVLGAVIVIVLPEAMREFANWRFLLFGAALVLLMLFRPQGLWAARKDGEADEKWGERRDVTSAS</sequence>
<feature type="transmembrane region" description="Helical" evidence="6">
    <location>
        <begin position="240"/>
        <end position="271"/>
    </location>
</feature>
<dbReference type="GO" id="GO:0005886">
    <property type="term" value="C:plasma membrane"/>
    <property type="evidence" value="ECO:0007669"/>
    <property type="project" value="UniProtKB-SubCell"/>
</dbReference>
<dbReference type="Proteomes" id="UP000217785">
    <property type="component" value="Unassembled WGS sequence"/>
</dbReference>
<dbReference type="InterPro" id="IPR001851">
    <property type="entry name" value="ABC_transp_permease"/>
</dbReference>
<evidence type="ECO:0000313" key="7">
    <source>
        <dbReference type="EMBL" id="GAX90260.1"/>
    </source>
</evidence>
<dbReference type="Pfam" id="PF02653">
    <property type="entry name" value="BPD_transp_2"/>
    <property type="match status" value="1"/>
</dbReference>
<comment type="caution">
    <text evidence="7">The sequence shown here is derived from an EMBL/GenBank/DDBJ whole genome shotgun (WGS) entry which is preliminary data.</text>
</comment>
<proteinExistence type="predicted"/>
<name>A0A292YP60_9BACL</name>
<feature type="transmembrane region" description="Helical" evidence="6">
    <location>
        <begin position="209"/>
        <end position="228"/>
    </location>
</feature>
<dbReference type="RefSeq" id="WP_096181974.1">
    <property type="nucleotide sequence ID" value="NZ_BDUF01000053.1"/>
</dbReference>
<keyword evidence="4 6" id="KW-1133">Transmembrane helix</keyword>
<keyword evidence="2" id="KW-1003">Cell membrane</keyword>
<accession>A0A292YP60</accession>
<dbReference type="PANTHER" id="PTHR30482">
    <property type="entry name" value="HIGH-AFFINITY BRANCHED-CHAIN AMINO ACID TRANSPORT SYSTEM PERMEASE"/>
    <property type="match status" value="1"/>
</dbReference>
<dbReference type="EMBL" id="BDUF01000053">
    <property type="protein sequence ID" value="GAX90260.1"/>
    <property type="molecule type" value="Genomic_DNA"/>
</dbReference>
<dbReference type="CDD" id="cd06581">
    <property type="entry name" value="TM_PBP1_LivM_like"/>
    <property type="match status" value="1"/>
</dbReference>
<evidence type="ECO:0000313" key="8">
    <source>
        <dbReference type="Proteomes" id="UP000217785"/>
    </source>
</evidence>
<gene>
    <name evidence="7" type="ORF">EFBL_1886</name>
</gene>
<feature type="transmembrane region" description="Helical" evidence="6">
    <location>
        <begin position="83"/>
        <end position="104"/>
    </location>
</feature>
<evidence type="ECO:0000256" key="6">
    <source>
        <dbReference type="SAM" id="Phobius"/>
    </source>
</evidence>
<organism evidence="7 8">
    <name type="scientific">Effusibacillus lacus</name>
    <dbReference type="NCBI Taxonomy" id="1348429"/>
    <lineage>
        <taxon>Bacteria</taxon>
        <taxon>Bacillati</taxon>
        <taxon>Bacillota</taxon>
        <taxon>Bacilli</taxon>
        <taxon>Bacillales</taxon>
        <taxon>Alicyclobacillaceae</taxon>
        <taxon>Effusibacillus</taxon>
    </lineage>
</organism>
<feature type="transmembrane region" description="Helical" evidence="6">
    <location>
        <begin position="38"/>
        <end position="71"/>
    </location>
</feature>
<feature type="transmembrane region" description="Helical" evidence="6">
    <location>
        <begin position="160"/>
        <end position="179"/>
    </location>
</feature>
<dbReference type="GO" id="GO:0015658">
    <property type="term" value="F:branched-chain amino acid transmembrane transporter activity"/>
    <property type="evidence" value="ECO:0007669"/>
    <property type="project" value="InterPro"/>
</dbReference>
<keyword evidence="5 6" id="KW-0472">Membrane</keyword>
<feature type="transmembrane region" description="Helical" evidence="6">
    <location>
        <begin position="283"/>
        <end position="304"/>
    </location>
</feature>
<evidence type="ECO:0000256" key="2">
    <source>
        <dbReference type="ARBA" id="ARBA00022475"/>
    </source>
</evidence>
<evidence type="ECO:0000256" key="3">
    <source>
        <dbReference type="ARBA" id="ARBA00022692"/>
    </source>
</evidence>
<evidence type="ECO:0000256" key="4">
    <source>
        <dbReference type="ARBA" id="ARBA00022989"/>
    </source>
</evidence>
<dbReference type="InterPro" id="IPR043428">
    <property type="entry name" value="LivM-like"/>
</dbReference>
<reference evidence="8" key="1">
    <citation type="submission" date="2017-07" db="EMBL/GenBank/DDBJ databases">
        <title>Draft genome sequence of Effusibacillus lacus strain skLN1.</title>
        <authorList>
            <person name="Watanabe M."/>
            <person name="Kojima H."/>
            <person name="Fukui M."/>
        </authorList>
    </citation>
    <scope>NUCLEOTIDE SEQUENCE [LARGE SCALE GENOMIC DNA]</scope>
    <source>
        <strain evidence="8">skLN1</strain>
    </source>
</reference>
<protein>
    <submittedName>
        <fullName evidence="7">Branched-chain amino acid ABC transporter permease</fullName>
    </submittedName>
</protein>
<dbReference type="AlphaFoldDB" id="A0A292YP60"/>
<keyword evidence="8" id="KW-1185">Reference proteome</keyword>